<dbReference type="SUPFAM" id="SSF53098">
    <property type="entry name" value="Ribonuclease H-like"/>
    <property type="match status" value="1"/>
</dbReference>
<gene>
    <name evidence="1" type="ORF">R3I93_019865</name>
</gene>
<dbReference type="InterPro" id="IPR012337">
    <property type="entry name" value="RNaseH-like_sf"/>
</dbReference>
<comment type="caution">
    <text evidence="1">The sequence shown here is derived from an EMBL/GenBank/DDBJ whole genome shotgun (WGS) entry which is preliminary data.</text>
</comment>
<keyword evidence="2" id="KW-1185">Reference proteome</keyword>
<dbReference type="Proteomes" id="UP001364617">
    <property type="component" value="Unassembled WGS sequence"/>
</dbReference>
<dbReference type="AlphaFoldDB" id="A0AAN9CDH2"/>
<evidence type="ECO:0000313" key="1">
    <source>
        <dbReference type="EMBL" id="KAK7130366.1"/>
    </source>
</evidence>
<evidence type="ECO:0000313" key="2">
    <source>
        <dbReference type="Proteomes" id="UP001364617"/>
    </source>
</evidence>
<organism evidence="1 2">
    <name type="scientific">Phoxinus phoxinus</name>
    <name type="common">Eurasian minnow</name>
    <dbReference type="NCBI Taxonomy" id="58324"/>
    <lineage>
        <taxon>Eukaryota</taxon>
        <taxon>Metazoa</taxon>
        <taxon>Chordata</taxon>
        <taxon>Craniata</taxon>
        <taxon>Vertebrata</taxon>
        <taxon>Euteleostomi</taxon>
        <taxon>Actinopterygii</taxon>
        <taxon>Neopterygii</taxon>
        <taxon>Teleostei</taxon>
        <taxon>Ostariophysi</taxon>
        <taxon>Cypriniformes</taxon>
        <taxon>Leuciscidae</taxon>
        <taxon>Phoxininae</taxon>
        <taxon>Phoxinus</taxon>
    </lineage>
</organism>
<dbReference type="EMBL" id="JAYKXH010000021">
    <property type="protein sequence ID" value="KAK7130366.1"/>
    <property type="molecule type" value="Genomic_DNA"/>
</dbReference>
<name>A0AAN9CDH2_9TELE</name>
<sequence length="145" mass="17258">MAAATMPKFKIRWLKDEKRRDAVKTMLISECRGRVPEEPLRRRAVQSPATSSHNYFFEFEEEFSYTAETEVMEYLKLPGSDWEVLSRFPRIKEIAKQYNTPIPSSGPVERLFGLGSIVLTPRRNRLSDKRFERLLLMRYNRYFEE</sequence>
<proteinExistence type="predicted"/>
<reference evidence="1 2" key="1">
    <citation type="submission" date="2024-02" db="EMBL/GenBank/DDBJ databases">
        <title>Chromosome-level genome assembly of the Eurasian Minnow (Phoxinus phoxinus).</title>
        <authorList>
            <person name="Oriowo T.O."/>
            <person name="Martin S."/>
            <person name="Stange M."/>
            <person name="Chrysostomakis Y."/>
            <person name="Brown T."/>
            <person name="Winkler S."/>
            <person name="Kukowka S."/>
            <person name="Myers E.W."/>
            <person name="Bohne A."/>
        </authorList>
    </citation>
    <scope>NUCLEOTIDE SEQUENCE [LARGE SCALE GENOMIC DNA]</scope>
    <source>
        <strain evidence="1">ZFMK-TIS-60720</strain>
        <tissue evidence="1">Whole Organism</tissue>
    </source>
</reference>
<evidence type="ECO:0008006" key="3">
    <source>
        <dbReference type="Google" id="ProtNLM"/>
    </source>
</evidence>
<protein>
    <recommendedName>
        <fullName evidence="3">HAT C-terminal dimerisation domain-containing protein</fullName>
    </recommendedName>
</protein>
<accession>A0AAN9CDH2</accession>